<evidence type="ECO:0000313" key="3">
    <source>
        <dbReference type="Proteomes" id="UP000027195"/>
    </source>
</evidence>
<evidence type="ECO:0000256" key="1">
    <source>
        <dbReference type="SAM" id="MobiDB-lite"/>
    </source>
</evidence>
<evidence type="ECO:0000313" key="2">
    <source>
        <dbReference type="EMBL" id="KDQ15307.1"/>
    </source>
</evidence>
<dbReference type="OrthoDB" id="3269573at2759"/>
<dbReference type="AlphaFoldDB" id="A0A067MU09"/>
<protein>
    <submittedName>
        <fullName evidence="2">Uncharacterized protein</fullName>
    </submittedName>
</protein>
<keyword evidence="3" id="KW-1185">Reference proteome</keyword>
<organism evidence="2 3">
    <name type="scientific">Botryobasidium botryosum (strain FD-172 SS1)</name>
    <dbReference type="NCBI Taxonomy" id="930990"/>
    <lineage>
        <taxon>Eukaryota</taxon>
        <taxon>Fungi</taxon>
        <taxon>Dikarya</taxon>
        <taxon>Basidiomycota</taxon>
        <taxon>Agaricomycotina</taxon>
        <taxon>Agaricomycetes</taxon>
        <taxon>Cantharellales</taxon>
        <taxon>Botryobasidiaceae</taxon>
        <taxon>Botryobasidium</taxon>
    </lineage>
</organism>
<dbReference type="InParanoid" id="A0A067MU09"/>
<accession>A0A067MU09</accession>
<dbReference type="Proteomes" id="UP000027195">
    <property type="component" value="Unassembled WGS sequence"/>
</dbReference>
<proteinExistence type="predicted"/>
<dbReference type="HOGENOM" id="CLU_371706_0_0_1"/>
<name>A0A067MU09_BOTB1</name>
<sequence length="748" mass="81442">MDEEDKGGQTIPADISRVLGDGPCDKQEYDSYCGGNLTRHYTRSVLVIWPNLRDAEIAYGGKYLEHALESLRTVTSTKPSSEERRFIEDALASHHPDAGPAQVLQSVCTAACRWGDLELWHRAMRACGGCDNLERLGLDCIMNAIAKFGYDDLLPRAIESKVKGTKDSSLDDWISKKREAVLGSLGPLVAGEDHHLIQIVKAPGGIAALQRKIVPQVESNSKPGDLLSLALALHTEQTKKGSCFKSSADKEIGSRMGTRLLLRAIKHEDFFGLVESSGAAPSYHSYWPPYHARRTPSTKLTERYLEACLSTGNESLIAEVVKQLTVVPPTTVNTGSTTAERNSMLIALVPYFSKMVEERSASLPPLPATAIDLFYKTTIPLLLVQMQKAYVGEDEVTSVVRAAAIAGGVESLERTVLPQFKAVGRDAGTYKFFIQQLEARKAQFAAKPSPTSSIPAIVTDLVKTMINRLDLIRSVATTMDMLEFCYEVGNGPCYADVLVKIVEDGSRKASSIETFLLLLIPDLVGFASRRGISITAPPLVSYFQTVVRLWRKGVLGSKPPAKLPLLACAQRVTCRCKFCPNVVKFLSSCTEQSLELTEVGAPGVKHLEKTLGPAGVEAVAPWSTVMTVPRGFKLTKTNEAHQASRWKINQQKGIAALKSISTDENVLASVFECKYGHLMRCLDVPWINAAVRAEPGSATTTQPSASTSATTAGHARRPATRPVPEDGNTNPSKRRKVDHADTKIIDLT</sequence>
<reference evidence="3" key="1">
    <citation type="journal article" date="2014" name="Proc. Natl. Acad. Sci. U.S.A.">
        <title>Extensive sampling of basidiomycete genomes demonstrates inadequacy of the white-rot/brown-rot paradigm for wood decay fungi.</title>
        <authorList>
            <person name="Riley R."/>
            <person name="Salamov A.A."/>
            <person name="Brown D.W."/>
            <person name="Nagy L.G."/>
            <person name="Floudas D."/>
            <person name="Held B.W."/>
            <person name="Levasseur A."/>
            <person name="Lombard V."/>
            <person name="Morin E."/>
            <person name="Otillar R."/>
            <person name="Lindquist E.A."/>
            <person name="Sun H."/>
            <person name="LaButti K.M."/>
            <person name="Schmutz J."/>
            <person name="Jabbour D."/>
            <person name="Luo H."/>
            <person name="Baker S.E."/>
            <person name="Pisabarro A.G."/>
            <person name="Walton J.D."/>
            <person name="Blanchette R.A."/>
            <person name="Henrissat B."/>
            <person name="Martin F."/>
            <person name="Cullen D."/>
            <person name="Hibbett D.S."/>
            <person name="Grigoriev I.V."/>
        </authorList>
    </citation>
    <scope>NUCLEOTIDE SEQUENCE [LARGE SCALE GENOMIC DNA]</scope>
    <source>
        <strain evidence="3">FD-172 SS1</strain>
    </source>
</reference>
<dbReference type="EMBL" id="KL198033">
    <property type="protein sequence ID" value="KDQ15307.1"/>
    <property type="molecule type" value="Genomic_DNA"/>
</dbReference>
<gene>
    <name evidence="2" type="ORF">BOTBODRAFT_174148</name>
</gene>
<feature type="compositionally biased region" description="Low complexity" evidence="1">
    <location>
        <begin position="697"/>
        <end position="712"/>
    </location>
</feature>
<feature type="region of interest" description="Disordered" evidence="1">
    <location>
        <begin position="695"/>
        <end position="748"/>
    </location>
</feature>
<feature type="compositionally biased region" description="Basic and acidic residues" evidence="1">
    <location>
        <begin position="738"/>
        <end position="748"/>
    </location>
</feature>